<keyword evidence="2" id="KW-1185">Reference proteome</keyword>
<name>A0A5N6QSQ4_9ROSI</name>
<dbReference type="Proteomes" id="UP000327013">
    <property type="component" value="Chromosome 2"/>
</dbReference>
<protein>
    <submittedName>
        <fullName evidence="1">Uncharacterized protein</fullName>
    </submittedName>
</protein>
<evidence type="ECO:0000313" key="1">
    <source>
        <dbReference type="EMBL" id="KAE8009173.1"/>
    </source>
</evidence>
<accession>A0A5N6QSQ4</accession>
<dbReference type="EMBL" id="CM017322">
    <property type="protein sequence ID" value="KAE8009173.1"/>
    <property type="molecule type" value="Genomic_DNA"/>
</dbReference>
<gene>
    <name evidence="1" type="ORF">FH972_005624</name>
</gene>
<proteinExistence type="predicted"/>
<sequence>MERDQMEFHIFSFFDYGILGVGDLWEKTNHIIVWFRHWFKSQSHSLSLEKTPGAREAIEFFSTSAATAIAAVDTFLHFVYSSVAAKGPLAGRYGEGQSG</sequence>
<dbReference type="AlphaFoldDB" id="A0A5N6QSQ4"/>
<evidence type="ECO:0000313" key="2">
    <source>
        <dbReference type="Proteomes" id="UP000327013"/>
    </source>
</evidence>
<reference evidence="1 2" key="1">
    <citation type="submission" date="2019-06" db="EMBL/GenBank/DDBJ databases">
        <title>A chromosomal-level reference genome of Carpinus fangiana (Coryloideae, Betulaceae).</title>
        <authorList>
            <person name="Yang X."/>
            <person name="Wang Z."/>
            <person name="Zhang L."/>
            <person name="Hao G."/>
            <person name="Liu J."/>
            <person name="Yang Y."/>
        </authorList>
    </citation>
    <scope>NUCLEOTIDE SEQUENCE [LARGE SCALE GENOMIC DNA]</scope>
    <source>
        <strain evidence="1">Cfa_2016G</strain>
        <tissue evidence="1">Leaf</tissue>
    </source>
</reference>
<organism evidence="1 2">
    <name type="scientific">Carpinus fangiana</name>
    <dbReference type="NCBI Taxonomy" id="176857"/>
    <lineage>
        <taxon>Eukaryota</taxon>
        <taxon>Viridiplantae</taxon>
        <taxon>Streptophyta</taxon>
        <taxon>Embryophyta</taxon>
        <taxon>Tracheophyta</taxon>
        <taxon>Spermatophyta</taxon>
        <taxon>Magnoliopsida</taxon>
        <taxon>eudicotyledons</taxon>
        <taxon>Gunneridae</taxon>
        <taxon>Pentapetalae</taxon>
        <taxon>rosids</taxon>
        <taxon>fabids</taxon>
        <taxon>Fagales</taxon>
        <taxon>Betulaceae</taxon>
        <taxon>Carpinus</taxon>
    </lineage>
</organism>